<accession>A0A4Y7WUA3</accession>
<evidence type="ECO:0000259" key="3">
    <source>
        <dbReference type="Pfam" id="PF17746"/>
    </source>
</evidence>
<feature type="domain" description="SfsA N-terminal OB" evidence="3">
    <location>
        <begin position="15"/>
        <end position="79"/>
    </location>
</feature>
<dbReference type="Pfam" id="PF17746">
    <property type="entry name" value="SfsA_N"/>
    <property type="match status" value="1"/>
</dbReference>
<dbReference type="Gene3D" id="2.40.50.580">
    <property type="match status" value="1"/>
</dbReference>
<dbReference type="CDD" id="cd22359">
    <property type="entry name" value="SfsA-like_bacterial"/>
    <property type="match status" value="1"/>
</dbReference>
<evidence type="ECO:0000256" key="1">
    <source>
        <dbReference type="HAMAP-Rule" id="MF_00095"/>
    </source>
</evidence>
<sequence>MFLPFNTRLHHATFLRRPNRFIVEARLDTGEEVVAHLPDPGRLKELLLPEASIWLRHVDNPSRKTQWSVVCSQAPEGDVLVSLDTTLPNQLVTKALQQQEFLPLCQWAYVRQEFTYGGSRWDVLLREGEKQLLLEIKSVTLSEAGVAYFPDAVTARGTKHVKELTAIQQSGDYETAILLLAQREDVTEIRPAYHIDPHFSAALQEAEKCGVRLLGHTSKVTLEGIELGKPVKVDTSERKETSD</sequence>
<protein>
    <recommendedName>
        <fullName evidence="1">Sugar fermentation stimulation protein homolog</fullName>
    </recommendedName>
</protein>
<dbReference type="PANTHER" id="PTHR30545">
    <property type="entry name" value="SUGAR FERMENTATION STIMULATION PROTEIN A"/>
    <property type="match status" value="1"/>
</dbReference>
<dbReference type="NCBIfam" id="TIGR00230">
    <property type="entry name" value="sfsA"/>
    <property type="match status" value="1"/>
</dbReference>
<dbReference type="GO" id="GO:0003677">
    <property type="term" value="F:DNA binding"/>
    <property type="evidence" value="ECO:0007669"/>
    <property type="project" value="InterPro"/>
</dbReference>
<dbReference type="InterPro" id="IPR041465">
    <property type="entry name" value="SfsA_N"/>
</dbReference>
<reference evidence="4" key="1">
    <citation type="submission" date="2015-08" db="EMBL/GenBank/DDBJ databases">
        <title>Complete DNA Sequence of Pseudomonas syringae pv. actinidiae, the Causal Agent of Kiwifruit Canker Disease.</title>
        <authorList>
            <person name="Rikkerink E.H.A."/>
            <person name="Fineran P.C."/>
        </authorList>
    </citation>
    <scope>NUCLEOTIDE SEQUENCE</scope>
    <source>
        <strain evidence="4">DSM 13666</strain>
    </source>
</reference>
<dbReference type="PATRIC" id="fig|136160.3.peg.3282"/>
<gene>
    <name evidence="1" type="primary">sfsA</name>
    <name evidence="4" type="ORF">AMD02_14125</name>
</gene>
<comment type="similarity">
    <text evidence="1">Belongs to the SfsA family.</text>
</comment>
<dbReference type="InterPro" id="IPR040452">
    <property type="entry name" value="SfsA_C"/>
</dbReference>
<dbReference type="SMR" id="A0A0M0KM14"/>
<dbReference type="EMBL" id="LILD01000001">
    <property type="protein sequence ID" value="KOO39859.1"/>
    <property type="molecule type" value="Genomic_DNA"/>
</dbReference>
<dbReference type="InterPro" id="IPR005224">
    <property type="entry name" value="SfsA"/>
</dbReference>
<dbReference type="RefSeq" id="WP_010897212.1">
    <property type="nucleotide sequence ID" value="NZ_CP040441.1"/>
</dbReference>
<accession>A0A0M0KM14</accession>
<feature type="domain" description="Sugar fermentation stimulation protein C-terminal" evidence="2">
    <location>
        <begin position="87"/>
        <end position="223"/>
    </location>
</feature>
<evidence type="ECO:0000259" key="2">
    <source>
        <dbReference type="Pfam" id="PF03749"/>
    </source>
</evidence>
<dbReference type="GeneID" id="87596674"/>
<dbReference type="OMA" id="CANTGPM"/>
<dbReference type="PANTHER" id="PTHR30545:SF2">
    <property type="entry name" value="SUGAR FERMENTATION STIMULATION PROTEIN A"/>
    <property type="match status" value="1"/>
</dbReference>
<dbReference type="AlphaFoldDB" id="A0A0M0KM14"/>
<dbReference type="HAMAP" id="MF_00095">
    <property type="entry name" value="SfsA"/>
    <property type="match status" value="1"/>
</dbReference>
<evidence type="ECO:0000313" key="4">
    <source>
        <dbReference type="EMBL" id="KOO39859.1"/>
    </source>
</evidence>
<dbReference type="Pfam" id="PF03749">
    <property type="entry name" value="SfsA"/>
    <property type="match status" value="1"/>
</dbReference>
<organism evidence="4">
    <name type="scientific">Halalkalibacterium halodurans</name>
    <name type="common">Bacillus halodurans</name>
    <dbReference type="NCBI Taxonomy" id="86665"/>
    <lineage>
        <taxon>Bacteria</taxon>
        <taxon>Bacillati</taxon>
        <taxon>Bacillota</taxon>
        <taxon>Bacilli</taxon>
        <taxon>Bacillales</taxon>
        <taxon>Bacillaceae</taxon>
        <taxon>Halalkalibacterium (ex Joshi et al. 2022)</taxon>
    </lineage>
</organism>
<comment type="caution">
    <text evidence="4">The sequence shown here is derived from an EMBL/GenBank/DDBJ whole genome shotgun (WGS) entry which is preliminary data.</text>
</comment>
<proteinExistence type="inferred from homology"/>
<dbReference type="Gene3D" id="3.40.1350.60">
    <property type="match status" value="1"/>
</dbReference>
<name>A0A0M0KM14_ALKHA</name>